<dbReference type="NCBIfam" id="TIGR00409">
    <property type="entry name" value="proS_fam_II"/>
    <property type="match status" value="1"/>
</dbReference>
<dbReference type="InterPro" id="IPR050062">
    <property type="entry name" value="Pro-tRNA_synthetase"/>
</dbReference>
<feature type="domain" description="Aminoacyl-transfer RNA synthetases class-II family profile" evidence="11">
    <location>
        <begin position="38"/>
        <end position="460"/>
    </location>
</feature>
<evidence type="ECO:0000256" key="8">
    <source>
        <dbReference type="ARBA" id="ARBA00023146"/>
    </source>
</evidence>
<dbReference type="InterPro" id="IPR006195">
    <property type="entry name" value="aa-tRNA-synth_II"/>
</dbReference>
<comment type="subcellular location">
    <subcellularLocation>
        <location evidence="1 10">Cytoplasm</location>
    </subcellularLocation>
</comment>
<accession>A0ABY7QVP0</accession>
<dbReference type="Gene3D" id="3.30.930.10">
    <property type="entry name" value="Bira Bifunctional Protein, Domain 2"/>
    <property type="match status" value="2"/>
</dbReference>
<keyword evidence="8 10" id="KW-0030">Aminoacyl-tRNA synthetase</keyword>
<dbReference type="CDD" id="cd00779">
    <property type="entry name" value="ProRS_core_prok"/>
    <property type="match status" value="1"/>
</dbReference>
<dbReference type="Pfam" id="PF03129">
    <property type="entry name" value="HGTP_anticodon"/>
    <property type="match status" value="1"/>
</dbReference>
<dbReference type="InterPro" id="IPR023717">
    <property type="entry name" value="Pro-tRNA-Synthase_IIa_type1"/>
</dbReference>
<keyword evidence="6 10" id="KW-0067">ATP-binding</keyword>
<organism evidence="12 13">
    <name type="scientific">Peptoniphilus equinus</name>
    <dbReference type="NCBI Taxonomy" id="3016343"/>
    <lineage>
        <taxon>Bacteria</taxon>
        <taxon>Bacillati</taxon>
        <taxon>Bacillota</taxon>
        <taxon>Tissierellia</taxon>
        <taxon>Tissierellales</taxon>
        <taxon>Peptoniphilaceae</taxon>
        <taxon>Peptoniphilus</taxon>
    </lineage>
</organism>
<evidence type="ECO:0000256" key="4">
    <source>
        <dbReference type="ARBA" id="ARBA00022598"/>
    </source>
</evidence>
<sequence length="565" mass="63232">MKLSRFYMPTLREAPQDAEIASHKFLLRGAFIRKSASGVYTYLPLGYRVVRKIEQIVREEMDRAGAQEILMSAIQPKEIWEASGRWDRFGPEMFKLTDRHDREFCLGPTAEEYFTTLIKDEVKSYKQLPLNLYQIQTKYRDEKRPRFGINRAREFTMKDGYSFDLDREGMEVSYHTMYEAYEKIFNRIGLDYVIVQGDNGAMGGNMSHEFIALSDTGEGVIAFGGDYAATEEKAEVTYTVQDKARVDLTEVTTPGVTTIEELAAFLSVTAKDCLKAVDLMVAGEPVVVFIPGDRTLNMAKLEGYLGVPEHDILPMTTEQIEAMGSVEGFTGPMGIDARIIVDRSVTAMKNVIVGANKKDTHLQGASYGRDFEGEDGGDLLVVEEGDTVPNSDIAYAFRRGIEVGNIFQLGTKYSDALEATVLDENGKAQVIWMGSYGVGITRTVSAVVEQCHDEDGIIWPVSVTPYHVIITVVKNKDEAQMALGESLYNQLLDAGYDVLLDDRAERPGVKFKDRDLIGIPLRITVGKGAAEHRVEYSTRKAMDTVELHADELMARIKTDLEHYDE</sequence>
<dbReference type="InterPro" id="IPR036754">
    <property type="entry name" value="YbaK/aa-tRNA-synt-asso_dom_sf"/>
</dbReference>
<evidence type="ECO:0000256" key="5">
    <source>
        <dbReference type="ARBA" id="ARBA00022741"/>
    </source>
</evidence>
<keyword evidence="5 10" id="KW-0547">Nucleotide-binding</keyword>
<keyword evidence="3 10" id="KW-0963">Cytoplasm</keyword>
<dbReference type="EC" id="6.1.1.15" evidence="10"/>
<dbReference type="PRINTS" id="PR01046">
    <property type="entry name" value="TRNASYNTHPRO"/>
</dbReference>
<dbReference type="Pfam" id="PF00587">
    <property type="entry name" value="tRNA-synt_2b"/>
    <property type="match status" value="1"/>
</dbReference>
<evidence type="ECO:0000256" key="1">
    <source>
        <dbReference type="ARBA" id="ARBA00004496"/>
    </source>
</evidence>
<dbReference type="GO" id="GO:0004827">
    <property type="term" value="F:proline-tRNA ligase activity"/>
    <property type="evidence" value="ECO:0007669"/>
    <property type="project" value="UniProtKB-EC"/>
</dbReference>
<dbReference type="EMBL" id="CP115667">
    <property type="protein sequence ID" value="WBW50159.1"/>
    <property type="molecule type" value="Genomic_DNA"/>
</dbReference>
<dbReference type="PANTHER" id="PTHR42753:SF2">
    <property type="entry name" value="PROLINE--TRNA LIGASE"/>
    <property type="match status" value="1"/>
</dbReference>
<evidence type="ECO:0000256" key="7">
    <source>
        <dbReference type="ARBA" id="ARBA00022917"/>
    </source>
</evidence>
<dbReference type="InterPro" id="IPR004154">
    <property type="entry name" value="Anticodon-bd"/>
</dbReference>
<comment type="similarity">
    <text evidence="10">Belongs to the class-II aminoacyl-tRNA synthetase family. ProS type 1 subfamily.</text>
</comment>
<dbReference type="SUPFAM" id="SSF52954">
    <property type="entry name" value="Class II aaRS ABD-related"/>
    <property type="match status" value="1"/>
</dbReference>
<evidence type="ECO:0000256" key="2">
    <source>
        <dbReference type="ARBA" id="ARBA00011738"/>
    </source>
</evidence>
<comment type="subunit">
    <text evidence="2 10">Homodimer.</text>
</comment>
<evidence type="ECO:0000313" key="12">
    <source>
        <dbReference type="EMBL" id="WBW50159.1"/>
    </source>
</evidence>
<gene>
    <name evidence="10" type="primary">proS</name>
    <name evidence="12" type="ORF">O6R05_00950</name>
</gene>
<dbReference type="PANTHER" id="PTHR42753">
    <property type="entry name" value="MITOCHONDRIAL RIBOSOME PROTEIN L39/PROLYL-TRNA LIGASE FAMILY MEMBER"/>
    <property type="match status" value="1"/>
</dbReference>
<dbReference type="NCBIfam" id="NF006625">
    <property type="entry name" value="PRK09194.1"/>
    <property type="match status" value="1"/>
</dbReference>
<comment type="catalytic activity">
    <reaction evidence="9 10">
        <text>tRNA(Pro) + L-proline + ATP = L-prolyl-tRNA(Pro) + AMP + diphosphate</text>
        <dbReference type="Rhea" id="RHEA:14305"/>
        <dbReference type="Rhea" id="RHEA-COMP:9700"/>
        <dbReference type="Rhea" id="RHEA-COMP:9702"/>
        <dbReference type="ChEBI" id="CHEBI:30616"/>
        <dbReference type="ChEBI" id="CHEBI:33019"/>
        <dbReference type="ChEBI" id="CHEBI:60039"/>
        <dbReference type="ChEBI" id="CHEBI:78442"/>
        <dbReference type="ChEBI" id="CHEBI:78532"/>
        <dbReference type="ChEBI" id="CHEBI:456215"/>
        <dbReference type="EC" id="6.1.1.15"/>
    </reaction>
</comment>
<dbReference type="Gene3D" id="3.40.50.800">
    <property type="entry name" value="Anticodon-binding domain"/>
    <property type="match status" value="1"/>
</dbReference>
<dbReference type="InterPro" id="IPR002316">
    <property type="entry name" value="Pro-tRNA-ligase_IIa"/>
</dbReference>
<protein>
    <recommendedName>
        <fullName evidence="10">Proline--tRNA ligase</fullName>
        <ecNumber evidence="10">6.1.1.15</ecNumber>
    </recommendedName>
    <alternativeName>
        <fullName evidence="10">Prolyl-tRNA synthetase</fullName>
        <shortName evidence="10">ProRS</shortName>
    </alternativeName>
</protein>
<dbReference type="InterPro" id="IPR033730">
    <property type="entry name" value="ProRS_core_prok"/>
</dbReference>
<dbReference type="Proteomes" id="UP001210339">
    <property type="component" value="Chromosome"/>
</dbReference>
<comment type="function">
    <text evidence="10">Catalyzes the attachment of proline to tRNA(Pro) in a two-step reaction: proline is first activated by ATP to form Pro-AMP and then transferred to the acceptor end of tRNA(Pro). As ProRS can inadvertently accommodate and process non-cognate amino acids such as alanine and cysteine, to avoid such errors it has two additional distinct editing activities against alanine. One activity is designated as 'pretransfer' editing and involves the tRNA(Pro)-independent hydrolysis of activated Ala-AMP. The other activity is designated 'posttransfer' editing and involves deacylation of mischarged Ala-tRNA(Pro). The misacylated Cys-tRNA(Pro) is not edited by ProRS.</text>
</comment>
<dbReference type="RefSeq" id="WP_271191690.1">
    <property type="nucleotide sequence ID" value="NZ_CP115667.1"/>
</dbReference>
<dbReference type="CDD" id="cd04334">
    <property type="entry name" value="ProRS-INS"/>
    <property type="match status" value="1"/>
</dbReference>
<proteinExistence type="inferred from homology"/>
<evidence type="ECO:0000256" key="6">
    <source>
        <dbReference type="ARBA" id="ARBA00022840"/>
    </source>
</evidence>
<dbReference type="InterPro" id="IPR007214">
    <property type="entry name" value="YbaK/aa-tRNA-synth-assoc-dom"/>
</dbReference>
<keyword evidence="4 10" id="KW-0436">Ligase</keyword>
<comment type="domain">
    <text evidence="10">Consists of three domains: the N-terminal catalytic domain, the editing domain and the C-terminal anticodon-binding domain.</text>
</comment>
<dbReference type="Pfam" id="PF04073">
    <property type="entry name" value="tRNA_edit"/>
    <property type="match status" value="1"/>
</dbReference>
<dbReference type="PROSITE" id="PS50862">
    <property type="entry name" value="AA_TRNA_LIGASE_II"/>
    <property type="match status" value="1"/>
</dbReference>
<evidence type="ECO:0000256" key="3">
    <source>
        <dbReference type="ARBA" id="ARBA00022490"/>
    </source>
</evidence>
<evidence type="ECO:0000313" key="13">
    <source>
        <dbReference type="Proteomes" id="UP001210339"/>
    </source>
</evidence>
<dbReference type="InterPro" id="IPR044140">
    <property type="entry name" value="ProRS_anticodon_short"/>
</dbReference>
<name>A0ABY7QVP0_9FIRM</name>
<dbReference type="SUPFAM" id="SSF55826">
    <property type="entry name" value="YbaK/ProRS associated domain"/>
    <property type="match status" value="1"/>
</dbReference>
<evidence type="ECO:0000259" key="11">
    <source>
        <dbReference type="PROSITE" id="PS50862"/>
    </source>
</evidence>
<dbReference type="HAMAP" id="MF_01569">
    <property type="entry name" value="Pro_tRNA_synth_type1"/>
    <property type="match status" value="1"/>
</dbReference>
<evidence type="ECO:0000256" key="10">
    <source>
        <dbReference type="HAMAP-Rule" id="MF_01569"/>
    </source>
</evidence>
<keyword evidence="7 10" id="KW-0648">Protein biosynthesis</keyword>
<dbReference type="InterPro" id="IPR045864">
    <property type="entry name" value="aa-tRNA-synth_II/BPL/LPL"/>
</dbReference>
<dbReference type="CDD" id="cd00861">
    <property type="entry name" value="ProRS_anticodon_short"/>
    <property type="match status" value="1"/>
</dbReference>
<dbReference type="InterPro" id="IPR002314">
    <property type="entry name" value="aa-tRNA-synt_IIb"/>
</dbReference>
<keyword evidence="13" id="KW-1185">Reference proteome</keyword>
<dbReference type="SUPFAM" id="SSF55681">
    <property type="entry name" value="Class II aaRS and biotin synthetases"/>
    <property type="match status" value="1"/>
</dbReference>
<dbReference type="InterPro" id="IPR036621">
    <property type="entry name" value="Anticodon-bd_dom_sf"/>
</dbReference>
<evidence type="ECO:0000256" key="9">
    <source>
        <dbReference type="ARBA" id="ARBA00047671"/>
    </source>
</evidence>
<dbReference type="InterPro" id="IPR004500">
    <property type="entry name" value="Pro-tRNA-synth_IIa_bac-type"/>
</dbReference>
<reference evidence="12 13" key="1">
    <citation type="submission" date="2023-01" db="EMBL/GenBank/DDBJ databases">
        <authorList>
            <person name="Lee S.H."/>
            <person name="Jung H.S."/>
            <person name="Yun J.U."/>
        </authorList>
    </citation>
    <scope>NUCLEOTIDE SEQUENCE [LARGE SCALE GENOMIC DNA]</scope>
    <source>
        <strain evidence="12 13">CBA3646</strain>
    </source>
</reference>